<protein>
    <recommendedName>
        <fullName evidence="3">Nuclease SbcCD subunit C</fullName>
    </recommendedName>
</protein>
<reference evidence="6 7" key="1">
    <citation type="submission" date="2020-08" db="EMBL/GenBank/DDBJ databases">
        <title>Sequencing the genomes of 1000 actinobacteria strains.</title>
        <authorList>
            <person name="Klenk H.-P."/>
        </authorList>
    </citation>
    <scope>NUCLEOTIDE SEQUENCE [LARGE SCALE GENOMIC DNA]</scope>
    <source>
        <strain evidence="6 7">DSM 44230</strain>
    </source>
</reference>
<keyword evidence="4" id="KW-0175">Coiled coil</keyword>
<feature type="domain" description="Rad50/SbcC-type AAA" evidence="5">
    <location>
        <begin position="6"/>
        <end position="213"/>
    </location>
</feature>
<comment type="caution">
    <text evidence="6">The sequence shown here is derived from an EMBL/GenBank/DDBJ whole genome shotgun (WGS) entry which is preliminary data.</text>
</comment>
<evidence type="ECO:0000313" key="7">
    <source>
        <dbReference type="Proteomes" id="UP000533598"/>
    </source>
</evidence>
<evidence type="ECO:0000313" key="6">
    <source>
        <dbReference type="EMBL" id="MBB4674063.1"/>
    </source>
</evidence>
<dbReference type="GO" id="GO:0004527">
    <property type="term" value="F:exonuclease activity"/>
    <property type="evidence" value="ECO:0007669"/>
    <property type="project" value="UniProtKB-KW"/>
</dbReference>
<comment type="similarity">
    <text evidence="1">Belongs to the SMC family. SbcC subfamily.</text>
</comment>
<keyword evidence="6" id="KW-0269">Exonuclease</keyword>
<evidence type="ECO:0000256" key="4">
    <source>
        <dbReference type="SAM" id="Coils"/>
    </source>
</evidence>
<evidence type="ECO:0000256" key="1">
    <source>
        <dbReference type="ARBA" id="ARBA00006930"/>
    </source>
</evidence>
<accession>A0A7W7FR77</accession>
<feature type="coiled-coil region" evidence="4">
    <location>
        <begin position="266"/>
        <end position="313"/>
    </location>
</feature>
<dbReference type="PANTHER" id="PTHR32114:SF2">
    <property type="entry name" value="ABC TRANSPORTER ABCH.3"/>
    <property type="match status" value="1"/>
</dbReference>
<dbReference type="EMBL" id="JACHMH010000001">
    <property type="protein sequence ID" value="MBB4674063.1"/>
    <property type="molecule type" value="Genomic_DNA"/>
</dbReference>
<feature type="coiled-coil region" evidence="4">
    <location>
        <begin position="596"/>
        <end position="637"/>
    </location>
</feature>
<dbReference type="AlphaFoldDB" id="A0A7W7FR77"/>
<organism evidence="6 7">
    <name type="scientific">Crossiella cryophila</name>
    <dbReference type="NCBI Taxonomy" id="43355"/>
    <lineage>
        <taxon>Bacteria</taxon>
        <taxon>Bacillati</taxon>
        <taxon>Actinomycetota</taxon>
        <taxon>Actinomycetes</taxon>
        <taxon>Pseudonocardiales</taxon>
        <taxon>Pseudonocardiaceae</taxon>
        <taxon>Crossiella</taxon>
    </lineage>
</organism>
<keyword evidence="6" id="KW-0378">Hydrolase</keyword>
<dbReference type="Pfam" id="PF13558">
    <property type="entry name" value="SbcC_Walker_B"/>
    <property type="match status" value="1"/>
</dbReference>
<comment type="subunit">
    <text evidence="2">Heterodimer of SbcC and SbcD.</text>
</comment>
<dbReference type="SUPFAM" id="SSF52540">
    <property type="entry name" value="P-loop containing nucleoside triphosphate hydrolases"/>
    <property type="match status" value="1"/>
</dbReference>
<proteinExistence type="inferred from homology"/>
<dbReference type="Proteomes" id="UP000533598">
    <property type="component" value="Unassembled WGS sequence"/>
</dbReference>
<keyword evidence="7" id="KW-1185">Reference proteome</keyword>
<sequence>MRLHVLEIEAFGPYPRRETVNFEALGIDGLFLLHGDTGAGKTTLLDAVAFALFGKVPGARNEAKRLRCDYADPGDPTEVALELTVQGHRLRLARSPEYQRPKSRGTGVTKQQAKASLTWIDQVPSGQSAEGLSRIDEIARTVERLIGMTAEQFFQVVLLPQGEFARFLRSDTDERQKLLEKLFGTERFGEIEQWFTKRRKDSADKLEERQQDTRALIARLGQAAGSDPAEGQSEQDWLGAVTADAADRLAETVAVEGKAHAEREAAEQLLAERTALAERVRRVRRAGADLAEIKAAAANRANWAAELAQARRALPAQAAQRVLVRIERDLGAADGEATRGRAAVARFDESIVDSEAAELRALAAGHRESAGELAGLVAEAQRQQVDQRRLIQLRTEADQARGQVKQVGAALGTLPERLRTVRTALEAAQEATARLDGVAARRAELAALREDARRLPAAATLAARLADEHRHAVDEHQAARDRRQLLRQRRLDGMAAELAEGLRAGESCPVCGGTEHPAPAGAVADRVRAQDERTAEVAETRTGERRDQTARAAQQAEQDLAALRERLGDNEPAALETDFAEAETALRLVTAAKATVPAKVAAVAELEAEAERLRERLAVAEKAVATAETEHASLTETVATRADRLTAARGEHPDVAARRQHLLDFATAVEALAQARATLADTRRRAEDQRRELAEAVSAAGFPDLPTALAAVRAEAELAEVERRLRGFDDREAAARAVLTELAEVSPDTEVELDAPREAARLAREAAEAAVALASAAADRKRQVDELAARLTNALAALAPVQAAHAELAALADVVNGRGQNNRKMSLHSYVLAARLEEVAEAATHRLRRMSQGRYSFKHSVEAGPRGTRGGLGLDVLDEYSGKERPAKTLSGGESFLASLSLALGLADVVAAETGGAVLDTLFVDEGFGTLDADTLDLVMDTLDELRAGGRVVGLVSHVEELRSRIPTRLRVRKARTGSTLEITV</sequence>
<keyword evidence="6" id="KW-0540">Nuclease</keyword>
<dbReference type="Gene3D" id="3.40.50.300">
    <property type="entry name" value="P-loop containing nucleotide triphosphate hydrolases"/>
    <property type="match status" value="2"/>
</dbReference>
<name>A0A7W7FR77_9PSEU</name>
<dbReference type="Pfam" id="PF13476">
    <property type="entry name" value="AAA_23"/>
    <property type="match status" value="1"/>
</dbReference>
<gene>
    <name evidence="6" type="ORF">HNR67_000181</name>
</gene>
<evidence type="ECO:0000256" key="2">
    <source>
        <dbReference type="ARBA" id="ARBA00011322"/>
    </source>
</evidence>
<dbReference type="GO" id="GO:0016887">
    <property type="term" value="F:ATP hydrolysis activity"/>
    <property type="evidence" value="ECO:0007669"/>
    <property type="project" value="InterPro"/>
</dbReference>
<evidence type="ECO:0000259" key="5">
    <source>
        <dbReference type="Pfam" id="PF13476"/>
    </source>
</evidence>
<feature type="coiled-coil region" evidence="4">
    <location>
        <begin position="669"/>
        <end position="731"/>
    </location>
</feature>
<dbReference type="PANTHER" id="PTHR32114">
    <property type="entry name" value="ABC TRANSPORTER ABCH.3"/>
    <property type="match status" value="1"/>
</dbReference>
<dbReference type="InterPro" id="IPR038729">
    <property type="entry name" value="Rad50/SbcC_AAA"/>
</dbReference>
<dbReference type="RefSeq" id="WP_185000099.1">
    <property type="nucleotide sequence ID" value="NZ_BAAAUI010000013.1"/>
</dbReference>
<evidence type="ECO:0000256" key="3">
    <source>
        <dbReference type="ARBA" id="ARBA00013368"/>
    </source>
</evidence>
<dbReference type="GO" id="GO:0006302">
    <property type="term" value="P:double-strand break repair"/>
    <property type="evidence" value="ECO:0007669"/>
    <property type="project" value="InterPro"/>
</dbReference>
<dbReference type="InterPro" id="IPR027417">
    <property type="entry name" value="P-loop_NTPase"/>
</dbReference>